<feature type="region of interest" description="Disordered" evidence="1">
    <location>
        <begin position="101"/>
        <end position="120"/>
    </location>
</feature>
<dbReference type="GeneID" id="110074347"/>
<dbReference type="InterPro" id="IPR027932">
    <property type="entry name" value="DUF4606"/>
</dbReference>
<protein>
    <submittedName>
        <fullName evidence="3">Uncharacterized protein C8orf48 homolog isoform X1</fullName>
    </submittedName>
</protein>
<sequence length="286" mass="32129">MEVSYGCSSSVPEDSDDNFASFSEGKEGEPSRSYENDPFESYSSGEKSELPSASDQSESTWQSSSQNDEVGQDPEFLNPLAVGEYIPGKWISLLQNKRAGTEVARTAREPNKGISEVSEEERGARQSFCAIKINQLRRPPSLAPPKRNKRNDQRHGCASEGNLTCDLNCIVPDQLLNRLRLKNIKEAVKQIAETEMHHPSQCFPCMEQKAELAKSAFLRRSKTLVEEFLLQEKLEEHLYAKDSLTLIGEIHRTLPKLSEDPKNIWWKLNERGLKASSGALFVAKIN</sequence>
<evidence type="ECO:0000256" key="1">
    <source>
        <dbReference type="SAM" id="MobiDB-lite"/>
    </source>
</evidence>
<evidence type="ECO:0000313" key="2">
    <source>
        <dbReference type="Proteomes" id="UP001652642"/>
    </source>
</evidence>
<evidence type="ECO:0000313" key="3">
    <source>
        <dbReference type="RefSeq" id="XP_072837137.1"/>
    </source>
</evidence>
<dbReference type="Proteomes" id="UP001652642">
    <property type="component" value="Chromosome 11"/>
</dbReference>
<accession>A0ABM5EVF5</accession>
<keyword evidence="2" id="KW-1185">Reference proteome</keyword>
<feature type="region of interest" description="Disordered" evidence="1">
    <location>
        <begin position="1"/>
        <end position="75"/>
    </location>
</feature>
<dbReference type="RefSeq" id="XP_072837137.1">
    <property type="nucleotide sequence ID" value="XM_072981036.1"/>
</dbReference>
<dbReference type="PANTHER" id="PTHR35256:SF1">
    <property type="entry name" value="EXPRESSED SEQUENCE AI429214"/>
    <property type="match status" value="1"/>
</dbReference>
<proteinExistence type="predicted"/>
<name>A0ABM5EVF5_9SAUR</name>
<dbReference type="Pfam" id="PF15379">
    <property type="entry name" value="DUF4606"/>
    <property type="match status" value="1"/>
</dbReference>
<reference evidence="3" key="1">
    <citation type="submission" date="2025-08" db="UniProtKB">
        <authorList>
            <consortium name="RefSeq"/>
        </authorList>
    </citation>
    <scope>IDENTIFICATION</scope>
</reference>
<gene>
    <name evidence="3" type="primary">C11H8orf48</name>
</gene>
<feature type="compositionally biased region" description="Polar residues" evidence="1">
    <location>
        <begin position="1"/>
        <end position="12"/>
    </location>
</feature>
<dbReference type="PANTHER" id="PTHR35256">
    <property type="entry name" value="CHROMOSOME 8 OPEN READING FRAME 48"/>
    <property type="match status" value="1"/>
</dbReference>
<feature type="compositionally biased region" description="Basic and acidic residues" evidence="1">
    <location>
        <begin position="24"/>
        <end position="35"/>
    </location>
</feature>
<organism evidence="2 3">
    <name type="scientific">Pogona vitticeps</name>
    <name type="common">central bearded dragon</name>
    <dbReference type="NCBI Taxonomy" id="103695"/>
    <lineage>
        <taxon>Eukaryota</taxon>
        <taxon>Metazoa</taxon>
        <taxon>Chordata</taxon>
        <taxon>Craniata</taxon>
        <taxon>Vertebrata</taxon>
        <taxon>Euteleostomi</taxon>
        <taxon>Lepidosauria</taxon>
        <taxon>Squamata</taxon>
        <taxon>Bifurcata</taxon>
        <taxon>Unidentata</taxon>
        <taxon>Episquamata</taxon>
        <taxon>Toxicofera</taxon>
        <taxon>Iguania</taxon>
        <taxon>Acrodonta</taxon>
        <taxon>Agamidae</taxon>
        <taxon>Amphibolurinae</taxon>
        <taxon>Pogona</taxon>
    </lineage>
</organism>
<feature type="compositionally biased region" description="Low complexity" evidence="1">
    <location>
        <begin position="52"/>
        <end position="66"/>
    </location>
</feature>